<name>A0AAW1EGY7_ZOAVI</name>
<proteinExistence type="predicted"/>
<evidence type="ECO:0008006" key="3">
    <source>
        <dbReference type="Google" id="ProtNLM"/>
    </source>
</evidence>
<sequence>MTAELLLVILWRRTSLSKDKSGATGVEPARSPWQCCEGSTCFLGKGAAAKSRCRGAPRGQRPESRLEEVHCESRQGWAWITVSCLHCRRMGD</sequence>
<organism evidence="1 2">
    <name type="scientific">Zoarces viviparus</name>
    <name type="common">Viviparous eelpout</name>
    <name type="synonym">Blennius viviparus</name>
    <dbReference type="NCBI Taxonomy" id="48416"/>
    <lineage>
        <taxon>Eukaryota</taxon>
        <taxon>Metazoa</taxon>
        <taxon>Chordata</taxon>
        <taxon>Craniata</taxon>
        <taxon>Vertebrata</taxon>
        <taxon>Euteleostomi</taxon>
        <taxon>Actinopterygii</taxon>
        <taxon>Neopterygii</taxon>
        <taxon>Teleostei</taxon>
        <taxon>Neoteleostei</taxon>
        <taxon>Acanthomorphata</taxon>
        <taxon>Eupercaria</taxon>
        <taxon>Perciformes</taxon>
        <taxon>Cottioidei</taxon>
        <taxon>Zoarcales</taxon>
        <taxon>Zoarcidae</taxon>
        <taxon>Zoarcinae</taxon>
        <taxon>Zoarces</taxon>
    </lineage>
</organism>
<dbReference type="AlphaFoldDB" id="A0AAW1EGY7"/>
<accession>A0AAW1EGY7</accession>
<gene>
    <name evidence="1" type="ORF">VZT92_021011</name>
</gene>
<keyword evidence="2" id="KW-1185">Reference proteome</keyword>
<reference evidence="1 2" key="1">
    <citation type="journal article" date="2024" name="Genome Biol. Evol.">
        <title>Chromosome-level genome assembly of the viviparous eelpout Zoarces viviparus.</title>
        <authorList>
            <person name="Fuhrmann N."/>
            <person name="Brasseur M.V."/>
            <person name="Bakowski C.E."/>
            <person name="Podsiadlowski L."/>
            <person name="Prost S."/>
            <person name="Krehenwinkel H."/>
            <person name="Mayer C."/>
        </authorList>
    </citation>
    <scope>NUCLEOTIDE SEQUENCE [LARGE SCALE GENOMIC DNA]</scope>
    <source>
        <strain evidence="1">NO-MEL_2022_Ind0_liver</strain>
    </source>
</reference>
<comment type="caution">
    <text evidence="1">The sequence shown here is derived from an EMBL/GenBank/DDBJ whole genome shotgun (WGS) entry which is preliminary data.</text>
</comment>
<evidence type="ECO:0000313" key="1">
    <source>
        <dbReference type="EMBL" id="KAK9521182.1"/>
    </source>
</evidence>
<dbReference type="Proteomes" id="UP001488805">
    <property type="component" value="Unassembled WGS sequence"/>
</dbReference>
<evidence type="ECO:0000313" key="2">
    <source>
        <dbReference type="Proteomes" id="UP001488805"/>
    </source>
</evidence>
<protein>
    <recommendedName>
        <fullName evidence="3">Secreted protein</fullName>
    </recommendedName>
</protein>
<dbReference type="EMBL" id="JBCEZU010000329">
    <property type="protein sequence ID" value="KAK9521182.1"/>
    <property type="molecule type" value="Genomic_DNA"/>
</dbReference>